<keyword evidence="4" id="KW-0408">Iron</keyword>
<sequence>MTSAVATDKLETAEERLERLLDETAGFDAISLLDRMIHQEFPGKIALVSSFGAESAVLLALLAEVDRSVPVVFLDTHKLFGETLRYRDQLQSLLGLTNIVTVEPDPLEVEAEDSKGILWTRDVDACCALRKVRPLARAMEGYDAWITGRKRFQASTRSTVPLIEKSGTKFKINPLADWSPEVIAEFVATRNLPPHPLVADGYLSIGCMPCTRPVKPGEDARAGRWAGLEKTECGIHVGNSI</sequence>
<organism evidence="6 7">
    <name type="scientific">Govanella unica</name>
    <dbReference type="NCBI Taxonomy" id="2975056"/>
    <lineage>
        <taxon>Bacteria</taxon>
        <taxon>Pseudomonadati</taxon>
        <taxon>Pseudomonadota</taxon>
        <taxon>Alphaproteobacteria</taxon>
        <taxon>Emcibacterales</taxon>
        <taxon>Govanellaceae</taxon>
        <taxon>Govanella</taxon>
    </lineage>
</organism>
<name>A0A9X3TWN2_9PROT</name>
<proteinExistence type="inferred from homology"/>
<evidence type="ECO:0000259" key="5">
    <source>
        <dbReference type="Pfam" id="PF01507"/>
    </source>
</evidence>
<feature type="binding site" evidence="4">
    <location>
        <position position="126"/>
    </location>
    <ligand>
        <name>[4Fe-4S] cluster</name>
        <dbReference type="ChEBI" id="CHEBI:49883"/>
    </ligand>
</feature>
<dbReference type="HAMAP" id="MF_00063">
    <property type="entry name" value="CysH"/>
    <property type="match status" value="1"/>
</dbReference>
<dbReference type="GO" id="GO:0005737">
    <property type="term" value="C:cytoplasm"/>
    <property type="evidence" value="ECO:0007669"/>
    <property type="project" value="UniProtKB-SubCell"/>
</dbReference>
<comment type="cofactor">
    <cofactor evidence="4">
        <name>[4Fe-4S] cluster</name>
        <dbReference type="ChEBI" id="CHEBI:49883"/>
    </cofactor>
    <text evidence="4">Binds 1 [4Fe-4S] cluster per subunit.</text>
</comment>
<keyword evidence="4" id="KW-0963">Cytoplasm</keyword>
<keyword evidence="4" id="KW-0479">Metal-binding</keyword>
<dbReference type="CDD" id="cd23945">
    <property type="entry name" value="PAPS_reductase"/>
    <property type="match status" value="1"/>
</dbReference>
<dbReference type="Pfam" id="PF01507">
    <property type="entry name" value="PAPS_reduct"/>
    <property type="match status" value="1"/>
</dbReference>
<comment type="function">
    <text evidence="4">Catalyzes the formation of sulfite from adenosine 5'-phosphosulfate (APS) using thioredoxin as an electron donor.</text>
</comment>
<accession>A0A9X3TWN2</accession>
<gene>
    <name evidence="4" type="primary">cysH</name>
    <name evidence="6" type="ORF">NYP16_03880</name>
</gene>
<dbReference type="GO" id="GO:0051539">
    <property type="term" value="F:4 iron, 4 sulfur cluster binding"/>
    <property type="evidence" value="ECO:0007669"/>
    <property type="project" value="UniProtKB-UniRule"/>
</dbReference>
<feature type="binding site" evidence="4">
    <location>
        <position position="207"/>
    </location>
    <ligand>
        <name>[4Fe-4S] cluster</name>
        <dbReference type="ChEBI" id="CHEBI:49883"/>
    </ligand>
</feature>
<dbReference type="GO" id="GO:0070814">
    <property type="term" value="P:hydrogen sulfide biosynthetic process"/>
    <property type="evidence" value="ECO:0007669"/>
    <property type="project" value="UniProtKB-UniRule"/>
</dbReference>
<comment type="catalytic activity">
    <reaction evidence="4">
        <text>[thioredoxin]-disulfide + sulfite + AMP + 2 H(+) = adenosine 5'-phosphosulfate + [thioredoxin]-dithiol</text>
        <dbReference type="Rhea" id="RHEA:21976"/>
        <dbReference type="Rhea" id="RHEA-COMP:10698"/>
        <dbReference type="Rhea" id="RHEA-COMP:10700"/>
        <dbReference type="ChEBI" id="CHEBI:15378"/>
        <dbReference type="ChEBI" id="CHEBI:17359"/>
        <dbReference type="ChEBI" id="CHEBI:29950"/>
        <dbReference type="ChEBI" id="CHEBI:50058"/>
        <dbReference type="ChEBI" id="CHEBI:58243"/>
        <dbReference type="ChEBI" id="CHEBI:456215"/>
        <dbReference type="EC" id="1.8.4.10"/>
    </reaction>
</comment>
<dbReference type="PANTHER" id="PTHR46509:SF1">
    <property type="entry name" value="PHOSPHOADENOSINE PHOSPHOSULFATE REDUCTASE"/>
    <property type="match status" value="1"/>
</dbReference>
<dbReference type="SUPFAM" id="SSF52402">
    <property type="entry name" value="Adenine nucleotide alpha hydrolases-like"/>
    <property type="match status" value="1"/>
</dbReference>
<feature type="binding site" evidence="4">
    <location>
        <position position="127"/>
    </location>
    <ligand>
        <name>[4Fe-4S] cluster</name>
        <dbReference type="ChEBI" id="CHEBI:49883"/>
    </ligand>
</feature>
<protein>
    <recommendedName>
        <fullName evidence="4">Adenosine 5'-phosphosulfate reductase</fullName>
        <shortName evidence="4">APS reductase</shortName>
        <ecNumber evidence="4">1.8.4.10</ecNumber>
    </recommendedName>
    <alternativeName>
        <fullName evidence="4">5'-adenylylsulfate reductase</fullName>
    </alternativeName>
    <alternativeName>
        <fullName evidence="4">Thioredoxin-dependent 5'-adenylylsulfate reductase</fullName>
    </alternativeName>
</protein>
<dbReference type="EMBL" id="JANWOI010000001">
    <property type="protein sequence ID" value="MDA5193094.1"/>
    <property type="molecule type" value="Genomic_DNA"/>
</dbReference>
<evidence type="ECO:0000256" key="3">
    <source>
        <dbReference type="ARBA" id="ARBA00024327"/>
    </source>
</evidence>
<feature type="binding site" evidence="4">
    <location>
        <position position="210"/>
    </location>
    <ligand>
        <name>[4Fe-4S] cluster</name>
        <dbReference type="ChEBI" id="CHEBI:49883"/>
    </ligand>
</feature>
<dbReference type="PANTHER" id="PTHR46509">
    <property type="entry name" value="PHOSPHOADENOSINE PHOSPHOSULFATE REDUCTASE"/>
    <property type="match status" value="1"/>
</dbReference>
<keyword evidence="4" id="KW-0411">Iron-sulfur</keyword>
<feature type="active site" description="Nucleophile; cysteine thiosulfonate intermediate" evidence="4">
    <location>
        <position position="233"/>
    </location>
</feature>
<dbReference type="GO" id="GO:0043866">
    <property type="term" value="F:adenylyl-sulfate reductase (thioredoxin) activity"/>
    <property type="evidence" value="ECO:0007669"/>
    <property type="project" value="UniProtKB-EC"/>
</dbReference>
<dbReference type="InterPro" id="IPR014729">
    <property type="entry name" value="Rossmann-like_a/b/a_fold"/>
</dbReference>
<dbReference type="AlphaFoldDB" id="A0A9X3TWN2"/>
<dbReference type="GO" id="GO:0004604">
    <property type="term" value="F:phosphoadenylyl-sulfate reductase (thioredoxin) activity"/>
    <property type="evidence" value="ECO:0007669"/>
    <property type="project" value="UniProtKB-UniRule"/>
</dbReference>
<evidence type="ECO:0000256" key="4">
    <source>
        <dbReference type="HAMAP-Rule" id="MF_00063"/>
    </source>
</evidence>
<dbReference type="RefSeq" id="WP_274942788.1">
    <property type="nucleotide sequence ID" value="NZ_JANWOI010000001.1"/>
</dbReference>
<dbReference type="NCBIfam" id="TIGR00434">
    <property type="entry name" value="cysH"/>
    <property type="match status" value="1"/>
</dbReference>
<reference evidence="6" key="2">
    <citation type="journal article" date="2023" name="Syst. Appl. Microbiol.">
        <title>Govania unica gen. nov., sp. nov., a rare biosphere bacterium that represents a novel family in the class Alphaproteobacteria.</title>
        <authorList>
            <person name="Vandamme P."/>
            <person name="Peeters C."/>
            <person name="Hettiarachchi A."/>
            <person name="Cnockaert M."/>
            <person name="Carlier A."/>
        </authorList>
    </citation>
    <scope>NUCLEOTIDE SEQUENCE</scope>
    <source>
        <strain evidence="6">LMG 31809</strain>
    </source>
</reference>
<comment type="pathway">
    <text evidence="3 4">Sulfur metabolism; hydrogen sulfide biosynthesis; sulfite from sulfate.</text>
</comment>
<feature type="domain" description="Phosphoadenosine phosphosulphate reductase" evidence="5">
    <location>
        <begin position="45"/>
        <end position="213"/>
    </location>
</feature>
<dbReference type="NCBIfam" id="NF002537">
    <property type="entry name" value="PRK02090.1"/>
    <property type="match status" value="1"/>
</dbReference>
<dbReference type="InterPro" id="IPR002500">
    <property type="entry name" value="PAPS_reduct_dom"/>
</dbReference>
<keyword evidence="7" id="KW-1185">Reference proteome</keyword>
<reference evidence="6" key="1">
    <citation type="submission" date="2022-08" db="EMBL/GenBank/DDBJ databases">
        <authorList>
            <person name="Vandamme P."/>
            <person name="Hettiarachchi A."/>
            <person name="Peeters C."/>
            <person name="Cnockaert M."/>
            <person name="Carlier A."/>
        </authorList>
    </citation>
    <scope>NUCLEOTIDE SEQUENCE</scope>
    <source>
        <strain evidence="6">LMG 31809</strain>
    </source>
</reference>
<evidence type="ECO:0000256" key="2">
    <source>
        <dbReference type="ARBA" id="ARBA00023002"/>
    </source>
</evidence>
<dbReference type="GO" id="GO:0046872">
    <property type="term" value="F:metal ion binding"/>
    <property type="evidence" value="ECO:0007669"/>
    <property type="project" value="UniProtKB-KW"/>
</dbReference>
<dbReference type="Proteomes" id="UP001141619">
    <property type="component" value="Unassembled WGS sequence"/>
</dbReference>
<comment type="subcellular location">
    <subcellularLocation>
        <location evidence="4">Cytoplasm</location>
    </subcellularLocation>
</comment>
<evidence type="ECO:0000313" key="7">
    <source>
        <dbReference type="Proteomes" id="UP001141619"/>
    </source>
</evidence>
<dbReference type="InterPro" id="IPR004511">
    <property type="entry name" value="PAPS/APS_Rdtase"/>
</dbReference>
<dbReference type="EC" id="1.8.4.10" evidence="4"/>
<dbReference type="Gene3D" id="3.40.50.620">
    <property type="entry name" value="HUPs"/>
    <property type="match status" value="1"/>
</dbReference>
<evidence type="ECO:0000313" key="6">
    <source>
        <dbReference type="EMBL" id="MDA5193094.1"/>
    </source>
</evidence>
<comment type="caution">
    <text evidence="6">The sequence shown here is derived from an EMBL/GenBank/DDBJ whole genome shotgun (WGS) entry which is preliminary data.</text>
</comment>
<dbReference type="GO" id="GO:0019379">
    <property type="term" value="P:sulfate assimilation, phosphoadenylyl sulfate reduction by phosphoadenylyl-sulfate reductase (thioredoxin)"/>
    <property type="evidence" value="ECO:0007669"/>
    <property type="project" value="UniProtKB-UniRule"/>
</dbReference>
<comment type="similarity">
    <text evidence="1 4">Belongs to the PAPS reductase family. CysH subfamily.</text>
</comment>
<evidence type="ECO:0000256" key="1">
    <source>
        <dbReference type="ARBA" id="ARBA00009732"/>
    </source>
</evidence>
<keyword evidence="2 4" id="KW-0560">Oxidoreductase</keyword>
<dbReference type="PIRSF" id="PIRSF000857">
    <property type="entry name" value="PAPS_reductase"/>
    <property type="match status" value="1"/>
</dbReference>